<dbReference type="Proteomes" id="UP000294919">
    <property type="component" value="Unassembled WGS sequence"/>
</dbReference>
<dbReference type="RefSeq" id="WP_132245032.1">
    <property type="nucleotide sequence ID" value="NZ_SLWV01000011.1"/>
</dbReference>
<keyword evidence="1" id="KW-0560">Oxidoreductase</keyword>
<dbReference type="EMBL" id="SLWV01000011">
    <property type="protein sequence ID" value="TCO74758.1"/>
    <property type="molecule type" value="Genomic_DNA"/>
</dbReference>
<evidence type="ECO:0000256" key="1">
    <source>
        <dbReference type="ARBA" id="ARBA00023002"/>
    </source>
</evidence>
<evidence type="ECO:0000313" key="3">
    <source>
        <dbReference type="EMBL" id="TCO74758.1"/>
    </source>
</evidence>
<dbReference type="InterPro" id="IPR016161">
    <property type="entry name" value="Ald_DH/histidinol_DH"/>
</dbReference>
<sequence>MTHKAYIVDLMEKARIAQKEFENYTQEQVDAVVKIIAKVVYDNAEELAKMAVEETRMGVYEDKVGKNKGKSKVIWNNLKDKKTVGIIDRDEEKGLMYVAKPIGVIGAVTPTTNPIVTPMCNAMFAVKGRNSIIVAPHPRSEMCSRRTVELINKELEKLNAPKNLIQIIHDSSIERTNELMKMADVVLATGGMGVVKAAYSSGKPSFGVGAGNVQVILDRDVDYMDATAKIIAGRKFDNGIICSGEQTIIAPTDKYDEVIKAMEANGAYYIKDQEVVDKFRKTIFNKTGMIDKDVVGQSVQTVAKLAGVEVPQDTKVILLQTNGIGKEDILCKEKMCPVMAAFKYDTFDEALKIAQTNLDLEGRGHTTAIHSNTAEHIEKAGVYLTVSRLVVNAPSSTTAGGSLTNGFAPTTTLGCGTWGNNVISENLDYKHLINVSRIGMVVDKKVPTDEEIWA</sequence>
<evidence type="ECO:0000259" key="2">
    <source>
        <dbReference type="Pfam" id="PF00171"/>
    </source>
</evidence>
<keyword evidence="4" id="KW-1185">Reference proteome</keyword>
<feature type="domain" description="Aldehyde dehydrogenase" evidence="2">
    <location>
        <begin position="7"/>
        <end position="264"/>
    </location>
</feature>
<dbReference type="InterPro" id="IPR016163">
    <property type="entry name" value="Ald_DH_C"/>
</dbReference>
<protein>
    <submittedName>
        <fullName evidence="3">Succinate-semialdehyde dehydrogenase</fullName>
    </submittedName>
</protein>
<accession>A0A4R2KWZ3</accession>
<dbReference type="SUPFAM" id="SSF53720">
    <property type="entry name" value="ALDH-like"/>
    <property type="match status" value="1"/>
</dbReference>
<dbReference type="GO" id="GO:0016620">
    <property type="term" value="F:oxidoreductase activity, acting on the aldehyde or oxo group of donors, NAD or NADP as acceptor"/>
    <property type="evidence" value="ECO:0007669"/>
    <property type="project" value="InterPro"/>
</dbReference>
<organism evidence="3 4">
    <name type="scientific">Marinisporobacter balticus</name>
    <dbReference type="NCBI Taxonomy" id="2018667"/>
    <lineage>
        <taxon>Bacteria</taxon>
        <taxon>Bacillati</taxon>
        <taxon>Bacillota</taxon>
        <taxon>Clostridia</taxon>
        <taxon>Peptostreptococcales</taxon>
        <taxon>Thermotaleaceae</taxon>
        <taxon>Marinisporobacter</taxon>
    </lineage>
</organism>
<proteinExistence type="predicted"/>
<dbReference type="Gene3D" id="3.40.309.10">
    <property type="entry name" value="Aldehyde Dehydrogenase, Chain A, domain 2"/>
    <property type="match status" value="1"/>
</dbReference>
<dbReference type="InterPro" id="IPR015590">
    <property type="entry name" value="Aldehyde_DH_dom"/>
</dbReference>
<gene>
    <name evidence="3" type="ORF">EV214_11120</name>
</gene>
<evidence type="ECO:0000313" key="4">
    <source>
        <dbReference type="Proteomes" id="UP000294919"/>
    </source>
</evidence>
<dbReference type="CDD" id="cd07122">
    <property type="entry name" value="ALDH_F20_ACDH"/>
    <property type="match status" value="1"/>
</dbReference>
<dbReference type="Gene3D" id="3.40.605.10">
    <property type="entry name" value="Aldehyde Dehydrogenase, Chain A, domain 1"/>
    <property type="match status" value="1"/>
</dbReference>
<dbReference type="Pfam" id="PF00171">
    <property type="entry name" value="Aldedh"/>
    <property type="match status" value="1"/>
</dbReference>
<reference evidence="3 4" key="1">
    <citation type="submission" date="2019-03" db="EMBL/GenBank/DDBJ databases">
        <title>Genomic Encyclopedia of Type Strains, Phase IV (KMG-IV): sequencing the most valuable type-strain genomes for metagenomic binning, comparative biology and taxonomic classification.</title>
        <authorList>
            <person name="Goeker M."/>
        </authorList>
    </citation>
    <scope>NUCLEOTIDE SEQUENCE [LARGE SCALE GENOMIC DNA]</scope>
    <source>
        <strain evidence="3 4">DSM 102940</strain>
    </source>
</reference>
<dbReference type="InterPro" id="IPR016162">
    <property type="entry name" value="Ald_DH_N"/>
</dbReference>
<comment type="caution">
    <text evidence="3">The sequence shown here is derived from an EMBL/GenBank/DDBJ whole genome shotgun (WGS) entry which is preliminary data.</text>
</comment>
<name>A0A4R2KWZ3_9FIRM</name>
<dbReference type="AlphaFoldDB" id="A0A4R2KWZ3"/>
<dbReference type="OrthoDB" id="9804734at2"/>
<dbReference type="PANTHER" id="PTHR11699">
    <property type="entry name" value="ALDEHYDE DEHYDROGENASE-RELATED"/>
    <property type="match status" value="1"/>
</dbReference>